<reference evidence="2" key="2">
    <citation type="journal article" date="2018" name="Mol. Plant Microbe Interact.">
        <title>Genome sequence resources for the wheat stripe rust pathogen (Puccinia striiformis f. sp. tritici) and the barley stripe rust pathogen (Puccinia striiformis f. sp. hordei).</title>
        <authorList>
            <person name="Xia C."/>
            <person name="Wang M."/>
            <person name="Yin C."/>
            <person name="Cornejo O.E."/>
            <person name="Hulbert S.H."/>
            <person name="Chen X."/>
        </authorList>
    </citation>
    <scope>NUCLEOTIDE SEQUENCE [LARGE SCALE GENOMIC DNA]</scope>
    <source>
        <strain evidence="2">93-210</strain>
    </source>
</reference>
<evidence type="ECO:0000313" key="2">
    <source>
        <dbReference type="Proteomes" id="UP001060170"/>
    </source>
</evidence>
<proteinExistence type="predicted"/>
<organism evidence="1 2">
    <name type="scientific">Puccinia striiformis f. sp. tritici</name>
    <dbReference type="NCBI Taxonomy" id="168172"/>
    <lineage>
        <taxon>Eukaryota</taxon>
        <taxon>Fungi</taxon>
        <taxon>Dikarya</taxon>
        <taxon>Basidiomycota</taxon>
        <taxon>Pucciniomycotina</taxon>
        <taxon>Pucciniomycetes</taxon>
        <taxon>Pucciniales</taxon>
        <taxon>Pucciniaceae</taxon>
        <taxon>Puccinia</taxon>
    </lineage>
</organism>
<name>A0ACC0EPC3_9BASI</name>
<accession>A0ACC0EPC3</accession>
<gene>
    <name evidence="1" type="ORF">MJO28_004419</name>
</gene>
<evidence type="ECO:0000313" key="1">
    <source>
        <dbReference type="EMBL" id="KAI7957324.1"/>
    </source>
</evidence>
<reference evidence="1 2" key="3">
    <citation type="journal article" date="2022" name="Microbiol. Spectr.">
        <title>Folding features and dynamics of 3D genome architecture in plant fungal pathogens.</title>
        <authorList>
            <person name="Xia C."/>
        </authorList>
    </citation>
    <scope>NUCLEOTIDE SEQUENCE [LARGE SCALE GENOMIC DNA]</scope>
    <source>
        <strain evidence="1 2">93-210</strain>
    </source>
</reference>
<comment type="caution">
    <text evidence="1">The sequence shown here is derived from an EMBL/GenBank/DDBJ whole genome shotgun (WGS) entry which is preliminary data.</text>
</comment>
<keyword evidence="2" id="KW-1185">Reference proteome</keyword>
<sequence length="743" mass="83279">MLAINLPRRASGRLAGAPSLPPKAIGVKATQCKTPPVFFEVNVAQKILDLNDDDLKAFIEKDALERYKQESKPLQVDTVVNLVRGRNTFLLAATGFGKSRIPEMYLNLTTKNRKGKILGVVVVLNPLDELGNNQVEEKVAAGYSAINLNKASFNYETVMKVKKGEYNFVYLSPEIFLNNRLFEDVYLSHKFQSKLVLVVADEAHMIYSWGLVGSGKKHLKSLVRHQDQGIFRPSYGNIGAALLNKNKAPILLMSATCRPVAIEAIKKSLKLLDTDIDIIRGELSRPEIRIIRIPMNKSLTLCQDLLRLYPSEEQTPNGQIVPGLIYSSTRHVTLKVLEVLDDARGTPGQHLVPDSPFARRYHTCTGDLDKRDCISDFGAGGVPLISCTLALGMGQNWKAVRQVVHLGRGDPSLICQMIGRAGRDGQPALAVLFMETNQRRGVNSISECNTGPNVSDDDRMDALALTPVCLRVAFSVDNLIGYIPVRFDDRSYVEEVARERKLKFTICLCSNCDIRMGELLIDNFKRLNQSNFSDYMLNRVNMLPNQTSVQTKPATTSRKTRLVPVKLSKEQLEILKDVLQQDCHALIEKSVGTGGTIVARRFFGTTEAGLIVKNINKICDRHDMEVVIGGEAFNGQIDTLMESMENYINDTRERIPELHAARNESTVLRDVSNTQRSTCENSWPETNPPRRTAPEEAKLKKAEIERMRAESKKRKEEIDHVEEMRKVQRLKIMSDVKGEYGMK</sequence>
<protein>
    <submittedName>
        <fullName evidence="1">Uncharacterized protein</fullName>
    </submittedName>
</protein>
<reference evidence="2" key="1">
    <citation type="journal article" date="2018" name="BMC Genomics">
        <title>Genomic insights into host adaptation between the wheat stripe rust pathogen (Puccinia striiformis f. sp. tritici) and the barley stripe rust pathogen (Puccinia striiformis f. sp. hordei).</title>
        <authorList>
            <person name="Xia C."/>
            <person name="Wang M."/>
            <person name="Yin C."/>
            <person name="Cornejo O.E."/>
            <person name="Hulbert S.H."/>
            <person name="Chen X."/>
        </authorList>
    </citation>
    <scope>NUCLEOTIDE SEQUENCE [LARGE SCALE GENOMIC DNA]</scope>
    <source>
        <strain evidence="2">93-210</strain>
    </source>
</reference>
<dbReference type="Proteomes" id="UP001060170">
    <property type="component" value="Chromosome 4"/>
</dbReference>
<dbReference type="EMBL" id="CM045868">
    <property type="protein sequence ID" value="KAI7957324.1"/>
    <property type="molecule type" value="Genomic_DNA"/>
</dbReference>